<evidence type="ECO:0000313" key="1">
    <source>
        <dbReference type="EMBL" id="EEF14314.1"/>
    </source>
</evidence>
<accession>B9D0U6</accession>
<proteinExistence type="predicted"/>
<evidence type="ECO:0000313" key="2">
    <source>
        <dbReference type="Proteomes" id="UP000003082"/>
    </source>
</evidence>
<name>B9D0U6_CAMRE</name>
<dbReference type="AlphaFoldDB" id="B9D0U6"/>
<reference evidence="1 2" key="1">
    <citation type="submission" date="2008-08" db="EMBL/GenBank/DDBJ databases">
        <authorList>
            <person name="Madupu R."/>
            <person name="Durkin A.S."/>
            <person name="Torralba M."/>
            <person name="Methe B."/>
            <person name="Sutton G.G."/>
            <person name="Strausberg R.L."/>
            <person name="Nelson K.E."/>
        </authorList>
    </citation>
    <scope>NUCLEOTIDE SEQUENCE [LARGE SCALE GENOMIC DNA]</scope>
    <source>
        <strain evidence="1 2">RM3267</strain>
    </source>
</reference>
<protein>
    <submittedName>
        <fullName evidence="1">Uncharacterized protein</fullName>
    </submittedName>
</protein>
<comment type="caution">
    <text evidence="1">The sequence shown here is derived from an EMBL/GenBank/DDBJ whole genome shotgun (WGS) entry which is preliminary data.</text>
</comment>
<gene>
    <name evidence="1" type="ORF">CAMRE0001_2744</name>
</gene>
<organism evidence="1 2">
    <name type="scientific">Campylobacter rectus RM3267</name>
    <dbReference type="NCBI Taxonomy" id="553218"/>
    <lineage>
        <taxon>Bacteria</taxon>
        <taxon>Pseudomonadati</taxon>
        <taxon>Campylobacterota</taxon>
        <taxon>Epsilonproteobacteria</taxon>
        <taxon>Campylobacterales</taxon>
        <taxon>Campylobacteraceae</taxon>
        <taxon>Campylobacter</taxon>
    </lineage>
</organism>
<sequence length="49" mass="5403">MAAGRFAFGARTVLTQLYSNFKICVSLVLQNHCLILQILFFSGFFVCGG</sequence>
<dbReference type="EMBL" id="ACFU01000007">
    <property type="protein sequence ID" value="EEF14314.1"/>
    <property type="molecule type" value="Genomic_DNA"/>
</dbReference>
<keyword evidence="2" id="KW-1185">Reference proteome</keyword>
<dbReference type="Proteomes" id="UP000003082">
    <property type="component" value="Unassembled WGS sequence"/>
</dbReference>